<evidence type="ECO:0000313" key="2">
    <source>
        <dbReference type="Proteomes" id="UP001153332"/>
    </source>
</evidence>
<dbReference type="EMBL" id="JAPUUL010001598">
    <property type="protein sequence ID" value="KAJ8127009.1"/>
    <property type="molecule type" value="Genomic_DNA"/>
</dbReference>
<protein>
    <submittedName>
        <fullName evidence="1">Uncharacterized protein</fullName>
    </submittedName>
</protein>
<proteinExistence type="predicted"/>
<keyword evidence="2" id="KW-1185">Reference proteome</keyword>
<sequence length="83" mass="9354">MAGRKIAVPDAWDDDDWEVKADRAAAADPDPDPTPEPEASMTKAQRMAQHAESNKKLWQSAEAPPEPFHFLRRALRTPPHDRI</sequence>
<dbReference type="Proteomes" id="UP001153332">
    <property type="component" value="Unassembled WGS sequence"/>
</dbReference>
<reference evidence="1" key="1">
    <citation type="submission" date="2022-12" db="EMBL/GenBank/DDBJ databases">
        <title>Genome Sequence of Lasiodiplodia mahajangana.</title>
        <authorList>
            <person name="Buettner E."/>
        </authorList>
    </citation>
    <scope>NUCLEOTIDE SEQUENCE</scope>
    <source>
        <strain evidence="1">VT137</strain>
    </source>
</reference>
<gene>
    <name evidence="1" type="ORF">O1611_g6629</name>
</gene>
<evidence type="ECO:0000313" key="1">
    <source>
        <dbReference type="EMBL" id="KAJ8127009.1"/>
    </source>
</evidence>
<name>A0ACC2JHQ9_9PEZI</name>
<organism evidence="1 2">
    <name type="scientific">Lasiodiplodia mahajangana</name>
    <dbReference type="NCBI Taxonomy" id="1108764"/>
    <lineage>
        <taxon>Eukaryota</taxon>
        <taxon>Fungi</taxon>
        <taxon>Dikarya</taxon>
        <taxon>Ascomycota</taxon>
        <taxon>Pezizomycotina</taxon>
        <taxon>Dothideomycetes</taxon>
        <taxon>Dothideomycetes incertae sedis</taxon>
        <taxon>Botryosphaeriales</taxon>
        <taxon>Botryosphaeriaceae</taxon>
        <taxon>Lasiodiplodia</taxon>
    </lineage>
</organism>
<accession>A0ACC2JHQ9</accession>
<comment type="caution">
    <text evidence="1">The sequence shown here is derived from an EMBL/GenBank/DDBJ whole genome shotgun (WGS) entry which is preliminary data.</text>
</comment>